<feature type="compositionally biased region" description="Polar residues" evidence="8">
    <location>
        <begin position="757"/>
        <end position="769"/>
    </location>
</feature>
<evidence type="ECO:0000313" key="10">
    <source>
        <dbReference type="EMBL" id="CAG9862009.1"/>
    </source>
</evidence>
<dbReference type="GO" id="GO:0006397">
    <property type="term" value="P:mRNA processing"/>
    <property type="evidence" value="ECO:0007669"/>
    <property type="project" value="UniProtKB-KW"/>
</dbReference>
<dbReference type="AlphaFoldDB" id="A0A9N9TPA6"/>
<evidence type="ECO:0000256" key="6">
    <source>
        <dbReference type="ARBA" id="ARBA00023242"/>
    </source>
</evidence>
<dbReference type="OrthoDB" id="360390at2759"/>
<dbReference type="SUPFAM" id="SSF48452">
    <property type="entry name" value="TPR-like"/>
    <property type="match status" value="1"/>
</dbReference>
<sequence length="788" mass="91269">MSLMEEDTCSLSDSSNEEDDDIESQLVKKSSELESELSANKYLYDVHIEVINVYRKLSDLNSLREAYQRFHKYFPLTPQLWLDWIRDEIRIAHTPEERRTVLSLFEEAVEDYLCVDLWIEYAQFSLTLGDLETTRSIIEKGLTYGGLHASKGGLLWDTLREVENAHASLHPKDSVEWANQLKRVAEVFKRQLSVPLLNMENTYEEWREWSQTLPDNLIDPEQIEWGYKKALQLLETYKPFEDRLDELSSADAVELQNVYKEYIKAVKDPSTVICLYERAVVSLCLTPSIWEDYIKVAFKMEEVALRVSKKALRNCPWSEDLWIIRLQILENYKADEAEIVSCFEEGLTSINPSPPLEFWCSFLEYYCRNCRDQPKVDKLFSKALEHVQTVDPSWKLSRWYARLLASRGDLAEARKIWSDILSDPNMKASPNAWLEFTNIERQYGEIHKARSVFKRALSACKDWAHFIGEEWMLFERQIGSLEDVMKCSEQLKKIPRGSQVATESDTGHRSGNFKRKHETTNGEFNSNGTPTFKKPRVEKEKAPVVVNKPIEKDPKCTVFVSNLHPKVTEPQLKQLFPNALLVSLVVDKKGKSRCFGYIHFSKEEEALTALARDRTPIDGRPVFISELKSDKLETKKEFKYSTNTEENKLFVKGLPVTKTKEDVEEIFKKFNPVEVRLIFKKNGQSKGIAYVEFETKEEARRALEALNSTRIDDCELFVAISDPPKPSQKKPDETLEPIRHSRSRLQVPLMVPRTVQIKNISEKPTQNDDSPAKVKKSNADFRNMLLNS</sequence>
<accession>A0A9N9TPA6</accession>
<name>A0A9N9TPA6_PHYSR</name>
<dbReference type="SMART" id="SM00386">
    <property type="entry name" value="HAT"/>
    <property type="match status" value="7"/>
</dbReference>
<feature type="region of interest" description="Disordered" evidence="8">
    <location>
        <begin position="757"/>
        <end position="788"/>
    </location>
</feature>
<evidence type="ECO:0000259" key="9">
    <source>
        <dbReference type="PROSITE" id="PS50102"/>
    </source>
</evidence>
<gene>
    <name evidence="10" type="ORF">PHYEVI_LOCUS8332</name>
</gene>
<protein>
    <recommendedName>
        <fullName evidence="9">RRM domain-containing protein</fullName>
    </recommendedName>
</protein>
<feature type="domain" description="RRM" evidence="9">
    <location>
        <begin position="556"/>
        <end position="629"/>
    </location>
</feature>
<dbReference type="InterPro" id="IPR012677">
    <property type="entry name" value="Nucleotide-bd_a/b_plait_sf"/>
</dbReference>
<evidence type="ECO:0000256" key="7">
    <source>
        <dbReference type="PROSITE-ProRule" id="PRU00176"/>
    </source>
</evidence>
<dbReference type="EMBL" id="OU900098">
    <property type="protein sequence ID" value="CAG9862009.1"/>
    <property type="molecule type" value="Genomic_DNA"/>
</dbReference>
<dbReference type="Gene3D" id="1.25.40.10">
    <property type="entry name" value="Tetratricopeptide repeat domain"/>
    <property type="match status" value="1"/>
</dbReference>
<dbReference type="InterPro" id="IPR035979">
    <property type="entry name" value="RBD_domain_sf"/>
</dbReference>
<keyword evidence="3" id="KW-0677">Repeat</keyword>
<evidence type="ECO:0000256" key="3">
    <source>
        <dbReference type="ARBA" id="ARBA00022737"/>
    </source>
</evidence>
<evidence type="ECO:0000256" key="4">
    <source>
        <dbReference type="ARBA" id="ARBA00022884"/>
    </source>
</evidence>
<feature type="region of interest" description="Disordered" evidence="8">
    <location>
        <begin position="495"/>
        <end position="540"/>
    </location>
</feature>
<organism evidence="10 11">
    <name type="scientific">Phyllotreta striolata</name>
    <name type="common">Striped flea beetle</name>
    <name type="synonym">Crioceris striolata</name>
    <dbReference type="NCBI Taxonomy" id="444603"/>
    <lineage>
        <taxon>Eukaryota</taxon>
        <taxon>Metazoa</taxon>
        <taxon>Ecdysozoa</taxon>
        <taxon>Arthropoda</taxon>
        <taxon>Hexapoda</taxon>
        <taxon>Insecta</taxon>
        <taxon>Pterygota</taxon>
        <taxon>Neoptera</taxon>
        <taxon>Endopterygota</taxon>
        <taxon>Coleoptera</taxon>
        <taxon>Polyphaga</taxon>
        <taxon>Cucujiformia</taxon>
        <taxon>Chrysomeloidea</taxon>
        <taxon>Chrysomelidae</taxon>
        <taxon>Galerucinae</taxon>
        <taxon>Alticini</taxon>
        <taxon>Phyllotreta</taxon>
    </lineage>
</organism>
<keyword evidence="2" id="KW-0507">mRNA processing</keyword>
<feature type="region of interest" description="Disordered" evidence="8">
    <location>
        <begin position="720"/>
        <end position="743"/>
    </location>
</feature>
<evidence type="ECO:0000256" key="5">
    <source>
        <dbReference type="ARBA" id="ARBA00023187"/>
    </source>
</evidence>
<keyword evidence="6" id="KW-0539">Nucleus</keyword>
<dbReference type="Proteomes" id="UP001153712">
    <property type="component" value="Chromosome 5"/>
</dbReference>
<dbReference type="Pfam" id="PF00076">
    <property type="entry name" value="RRM_1"/>
    <property type="match status" value="2"/>
</dbReference>
<dbReference type="PROSITE" id="PS50102">
    <property type="entry name" value="RRM"/>
    <property type="match status" value="2"/>
</dbReference>
<proteinExistence type="predicted"/>
<dbReference type="SMART" id="SM00360">
    <property type="entry name" value="RRM"/>
    <property type="match status" value="2"/>
</dbReference>
<feature type="compositionally biased region" description="Basic and acidic residues" evidence="8">
    <location>
        <begin position="729"/>
        <end position="739"/>
    </location>
</feature>
<keyword evidence="11" id="KW-1185">Reference proteome</keyword>
<dbReference type="SUPFAM" id="SSF54928">
    <property type="entry name" value="RNA-binding domain, RBD"/>
    <property type="match status" value="2"/>
</dbReference>
<feature type="compositionally biased region" description="Polar residues" evidence="8">
    <location>
        <begin position="521"/>
        <end position="530"/>
    </location>
</feature>
<keyword evidence="5" id="KW-0508">mRNA splicing</keyword>
<dbReference type="Pfam" id="PF05843">
    <property type="entry name" value="Suf"/>
    <property type="match status" value="1"/>
</dbReference>
<keyword evidence="4 7" id="KW-0694">RNA-binding</keyword>
<dbReference type="PANTHER" id="PTHR17204">
    <property type="entry name" value="PRE-MRNA PROCESSING PROTEIN PRP39-RELATED"/>
    <property type="match status" value="1"/>
</dbReference>
<feature type="region of interest" description="Disordered" evidence="8">
    <location>
        <begin position="1"/>
        <end position="25"/>
    </location>
</feature>
<dbReference type="GO" id="GO:0005634">
    <property type="term" value="C:nucleus"/>
    <property type="evidence" value="ECO:0007669"/>
    <property type="project" value="UniProtKB-SubCell"/>
</dbReference>
<feature type="domain" description="RRM" evidence="9">
    <location>
        <begin position="647"/>
        <end position="723"/>
    </location>
</feature>
<evidence type="ECO:0000256" key="2">
    <source>
        <dbReference type="ARBA" id="ARBA00022664"/>
    </source>
</evidence>
<dbReference type="GO" id="GO:0003723">
    <property type="term" value="F:RNA binding"/>
    <property type="evidence" value="ECO:0007669"/>
    <property type="project" value="UniProtKB-UniRule"/>
</dbReference>
<evidence type="ECO:0000256" key="8">
    <source>
        <dbReference type="SAM" id="MobiDB-lite"/>
    </source>
</evidence>
<comment type="subcellular location">
    <subcellularLocation>
        <location evidence="1">Nucleus</location>
    </subcellularLocation>
</comment>
<evidence type="ECO:0000256" key="1">
    <source>
        <dbReference type="ARBA" id="ARBA00004123"/>
    </source>
</evidence>
<dbReference type="Gene3D" id="3.30.70.330">
    <property type="match status" value="2"/>
</dbReference>
<dbReference type="InterPro" id="IPR011990">
    <property type="entry name" value="TPR-like_helical_dom_sf"/>
</dbReference>
<reference evidence="10" key="1">
    <citation type="submission" date="2022-01" db="EMBL/GenBank/DDBJ databases">
        <authorList>
            <person name="King R."/>
        </authorList>
    </citation>
    <scope>NUCLEOTIDE SEQUENCE</scope>
</reference>
<dbReference type="PANTHER" id="PTHR17204:SF25">
    <property type="entry name" value="RRM DOMAIN-CONTAINING PROTEIN"/>
    <property type="match status" value="1"/>
</dbReference>
<dbReference type="InterPro" id="IPR000504">
    <property type="entry name" value="RRM_dom"/>
</dbReference>
<dbReference type="InterPro" id="IPR003107">
    <property type="entry name" value="HAT"/>
</dbReference>
<dbReference type="InterPro" id="IPR008847">
    <property type="entry name" value="Suf"/>
</dbReference>
<evidence type="ECO:0000313" key="11">
    <source>
        <dbReference type="Proteomes" id="UP001153712"/>
    </source>
</evidence>
<dbReference type="GO" id="GO:0008380">
    <property type="term" value="P:RNA splicing"/>
    <property type="evidence" value="ECO:0007669"/>
    <property type="project" value="UniProtKB-KW"/>
</dbReference>